<accession>A0A6N9SYC4</accession>
<evidence type="ECO:0000313" key="1">
    <source>
        <dbReference type="EMBL" id="NDW04084.1"/>
    </source>
</evidence>
<name>A0A6N9SYC4_9HYPH</name>
<organism evidence="1 2">
    <name type="scientific">Jiella pacifica</name>
    <dbReference type="NCBI Taxonomy" id="2696469"/>
    <lineage>
        <taxon>Bacteria</taxon>
        <taxon>Pseudomonadati</taxon>
        <taxon>Pseudomonadota</taxon>
        <taxon>Alphaproteobacteria</taxon>
        <taxon>Hyphomicrobiales</taxon>
        <taxon>Aurantimonadaceae</taxon>
        <taxon>Jiella</taxon>
    </lineage>
</organism>
<dbReference type="EMBL" id="JAAAMG010000004">
    <property type="protein sequence ID" value="NDW04084.1"/>
    <property type="molecule type" value="Genomic_DNA"/>
</dbReference>
<dbReference type="AlphaFoldDB" id="A0A6N9SYC4"/>
<gene>
    <name evidence="1" type="ORF">GTK09_06540</name>
</gene>
<protein>
    <submittedName>
        <fullName evidence="1">Uncharacterized protein</fullName>
    </submittedName>
</protein>
<evidence type="ECO:0000313" key="2">
    <source>
        <dbReference type="Proteomes" id="UP000469011"/>
    </source>
</evidence>
<dbReference type="RefSeq" id="WP_163462109.1">
    <property type="nucleotide sequence ID" value="NZ_JAAAMG010000004.1"/>
</dbReference>
<keyword evidence="2" id="KW-1185">Reference proteome</keyword>
<reference evidence="1 2" key="1">
    <citation type="submission" date="2020-01" db="EMBL/GenBank/DDBJ databases">
        <title>Jiella pacifica sp. nov.</title>
        <authorList>
            <person name="Xue Z."/>
            <person name="Zhu S."/>
            <person name="Chen J."/>
            <person name="Yang J."/>
        </authorList>
    </citation>
    <scope>NUCLEOTIDE SEQUENCE [LARGE SCALE GENOMIC DNA]</scope>
    <source>
        <strain evidence="1 2">40Bstr34</strain>
    </source>
</reference>
<dbReference type="Proteomes" id="UP000469011">
    <property type="component" value="Unassembled WGS sequence"/>
</dbReference>
<sequence length="143" mass="15690">MILIIYDDAGRLIQSIHEPIPKGYSEQLTERGTPHLLLGEAGEPTPDVHAMYRSKWVEDGELRNRPYLPASLDRQTIAADGQDEARLTGLPVPCDVTITGPDGRSILTVEDGELALTADVAATYAIAIDHWPHLPWRAEVIAT</sequence>
<proteinExistence type="predicted"/>
<comment type="caution">
    <text evidence="1">The sequence shown here is derived from an EMBL/GenBank/DDBJ whole genome shotgun (WGS) entry which is preliminary data.</text>
</comment>